<dbReference type="CDD" id="cd00082">
    <property type="entry name" value="HisKA"/>
    <property type="match status" value="1"/>
</dbReference>
<gene>
    <name evidence="11" type="ordered locus">Dacet_1469</name>
</gene>
<dbReference type="SUPFAM" id="SSF47384">
    <property type="entry name" value="Homodimeric domain of signal transducing histidine kinase"/>
    <property type="match status" value="1"/>
</dbReference>
<dbReference type="Proteomes" id="UP000002012">
    <property type="component" value="Chromosome"/>
</dbReference>
<keyword evidence="7" id="KW-0418">Kinase</keyword>
<keyword evidence="4" id="KW-1003">Cell membrane</keyword>
<dbReference type="InParanoid" id="D4H890"/>
<evidence type="ECO:0000313" key="12">
    <source>
        <dbReference type="Proteomes" id="UP000002012"/>
    </source>
</evidence>
<dbReference type="EC" id="2.7.13.3" evidence="3"/>
<dbReference type="PANTHER" id="PTHR44936">
    <property type="entry name" value="SENSOR PROTEIN CREC"/>
    <property type="match status" value="1"/>
</dbReference>
<dbReference type="InterPro" id="IPR036097">
    <property type="entry name" value="HisK_dim/P_sf"/>
</dbReference>
<dbReference type="Gene3D" id="1.10.287.130">
    <property type="match status" value="1"/>
</dbReference>
<dbReference type="SMART" id="SM00304">
    <property type="entry name" value="HAMP"/>
    <property type="match status" value="1"/>
</dbReference>
<feature type="transmembrane region" description="Helical" evidence="9">
    <location>
        <begin position="12"/>
        <end position="35"/>
    </location>
</feature>
<evidence type="ECO:0000259" key="10">
    <source>
        <dbReference type="PROSITE" id="PS50885"/>
    </source>
</evidence>
<evidence type="ECO:0000256" key="5">
    <source>
        <dbReference type="ARBA" id="ARBA00022679"/>
    </source>
</evidence>
<dbReference type="CDD" id="cd06225">
    <property type="entry name" value="HAMP"/>
    <property type="match status" value="1"/>
</dbReference>
<dbReference type="eggNOG" id="COG3850">
    <property type="taxonomic scope" value="Bacteria"/>
</dbReference>
<name>D4H890_DENA2</name>
<dbReference type="Pfam" id="PF00672">
    <property type="entry name" value="HAMP"/>
    <property type="match status" value="1"/>
</dbReference>
<keyword evidence="9" id="KW-0812">Transmembrane</keyword>
<comment type="subcellular location">
    <subcellularLocation>
        <location evidence="2">Cell membrane</location>
        <topology evidence="2">Multi-pass membrane protein</topology>
    </subcellularLocation>
</comment>
<dbReference type="InterPro" id="IPR003661">
    <property type="entry name" value="HisK_dim/P_dom"/>
</dbReference>
<dbReference type="PROSITE" id="PS50885">
    <property type="entry name" value="HAMP"/>
    <property type="match status" value="1"/>
</dbReference>
<feature type="transmembrane region" description="Helical" evidence="9">
    <location>
        <begin position="146"/>
        <end position="166"/>
    </location>
</feature>
<protein>
    <recommendedName>
        <fullName evidence="3">histidine kinase</fullName>
        <ecNumber evidence="3">2.7.13.3</ecNumber>
    </recommendedName>
</protein>
<dbReference type="Pfam" id="PF00512">
    <property type="entry name" value="HisKA"/>
    <property type="match status" value="1"/>
</dbReference>
<evidence type="ECO:0000256" key="1">
    <source>
        <dbReference type="ARBA" id="ARBA00000085"/>
    </source>
</evidence>
<proteinExistence type="predicted"/>
<dbReference type="SUPFAM" id="SSF158472">
    <property type="entry name" value="HAMP domain-like"/>
    <property type="match status" value="1"/>
</dbReference>
<dbReference type="GO" id="GO:0005524">
    <property type="term" value="F:ATP binding"/>
    <property type="evidence" value="ECO:0007669"/>
    <property type="project" value="UniProtKB-KW"/>
</dbReference>
<evidence type="ECO:0000256" key="9">
    <source>
        <dbReference type="SAM" id="Phobius"/>
    </source>
</evidence>
<dbReference type="GO" id="GO:0000155">
    <property type="term" value="F:phosphorelay sensor kinase activity"/>
    <property type="evidence" value="ECO:0007669"/>
    <property type="project" value="InterPro"/>
</dbReference>
<evidence type="ECO:0000256" key="4">
    <source>
        <dbReference type="ARBA" id="ARBA00022475"/>
    </source>
</evidence>
<reference evidence="11 12" key="1">
    <citation type="journal article" date="2010" name="Stand. Genomic Sci.">
        <title>Complete genome sequence of Denitrovibrio acetiphilus type strain (N2460).</title>
        <authorList>
            <person name="Kiss H."/>
            <person name="Lang E."/>
            <person name="Lapidus A."/>
            <person name="Copeland A."/>
            <person name="Nolan M."/>
            <person name="Glavina Del Rio T."/>
            <person name="Chen F."/>
            <person name="Lucas S."/>
            <person name="Tice H."/>
            <person name="Cheng J.F."/>
            <person name="Han C."/>
            <person name="Goodwin L."/>
            <person name="Pitluck S."/>
            <person name="Liolios K."/>
            <person name="Pati A."/>
            <person name="Ivanova N."/>
            <person name="Mavromatis K."/>
            <person name="Chen A."/>
            <person name="Palaniappan K."/>
            <person name="Land M."/>
            <person name="Hauser L."/>
            <person name="Chang Y.J."/>
            <person name="Jeffries C.D."/>
            <person name="Detter J.C."/>
            <person name="Brettin T."/>
            <person name="Spring S."/>
            <person name="Rohde M."/>
            <person name="Goker M."/>
            <person name="Woyke T."/>
            <person name="Bristow J."/>
            <person name="Eisen J.A."/>
            <person name="Markowitz V."/>
            <person name="Hugenholtz P."/>
            <person name="Kyrpides N.C."/>
            <person name="Klenk H.P."/>
        </authorList>
    </citation>
    <scope>NUCLEOTIDE SEQUENCE [LARGE SCALE GENOMIC DNA]</scope>
    <source>
        <strain evidence="12">DSM 12809 / NBRC 114555 / N2460</strain>
    </source>
</reference>
<evidence type="ECO:0000256" key="6">
    <source>
        <dbReference type="ARBA" id="ARBA00022741"/>
    </source>
</evidence>
<dbReference type="HOGENOM" id="CLU_949050_0_0_0"/>
<dbReference type="SMART" id="SM00388">
    <property type="entry name" value="HisKA"/>
    <property type="match status" value="1"/>
</dbReference>
<dbReference type="GO" id="GO:0016020">
    <property type="term" value="C:membrane"/>
    <property type="evidence" value="ECO:0007669"/>
    <property type="project" value="InterPro"/>
</dbReference>
<organism evidence="11 12">
    <name type="scientific">Denitrovibrio acetiphilus (strain DSM 12809 / NBRC 114555 / N2460)</name>
    <dbReference type="NCBI Taxonomy" id="522772"/>
    <lineage>
        <taxon>Bacteria</taxon>
        <taxon>Pseudomonadati</taxon>
        <taxon>Deferribacterota</taxon>
        <taxon>Deferribacteres</taxon>
        <taxon>Deferribacterales</taxon>
        <taxon>Geovibrionaceae</taxon>
        <taxon>Denitrovibrio</taxon>
    </lineage>
</organism>
<dbReference type="AlphaFoldDB" id="D4H890"/>
<dbReference type="InterPro" id="IPR050980">
    <property type="entry name" value="2C_sensor_his_kinase"/>
</dbReference>
<dbReference type="InterPro" id="IPR003660">
    <property type="entry name" value="HAMP_dom"/>
</dbReference>
<dbReference type="OrthoDB" id="9815202at2"/>
<keyword evidence="5" id="KW-0808">Transferase</keyword>
<dbReference type="STRING" id="522772.Dacet_1469"/>
<keyword evidence="6" id="KW-0547">Nucleotide-binding</keyword>
<keyword evidence="8" id="KW-0067">ATP-binding</keyword>
<keyword evidence="9" id="KW-0472">Membrane</keyword>
<comment type="catalytic activity">
    <reaction evidence="1">
        <text>ATP + protein L-histidine = ADP + protein N-phospho-L-histidine.</text>
        <dbReference type="EC" id="2.7.13.3"/>
    </reaction>
</comment>
<dbReference type="KEGG" id="dap:Dacet_1469"/>
<evidence type="ECO:0000256" key="3">
    <source>
        <dbReference type="ARBA" id="ARBA00012438"/>
    </source>
</evidence>
<evidence type="ECO:0000313" key="11">
    <source>
        <dbReference type="EMBL" id="ADD68239.1"/>
    </source>
</evidence>
<sequence>MSRIYYNSIFTKMLVLIICLVFLINILVFSVFHYYSLKLDSSSRANLEAYAVYIKDDLGLPPNKVKAAALSKKLNASVSYHSESEKWVTGQHTEDFPDDKLYPLVDSEGINVASSHGFIRFTFTEANHVLTVRILPNTSDLHELRILLLLLLGFVVIILFSAFLVIRKLLSPIKMMYSAMEIVRAGDFQHRIQHKGKDELGQLCTTFNDLSETIEQAIYSREHLIADISHELRTPLTSMRIAADMVDDKELKASLIDDISHMDKLINTVLEYSRFGFSNLTIKKNQFVILQFN</sequence>
<accession>D4H890</accession>
<dbReference type="PANTHER" id="PTHR44936:SF10">
    <property type="entry name" value="SENSOR PROTEIN RSTB"/>
    <property type="match status" value="1"/>
</dbReference>
<dbReference type="RefSeq" id="WP_013010759.1">
    <property type="nucleotide sequence ID" value="NC_013943.1"/>
</dbReference>
<evidence type="ECO:0000256" key="2">
    <source>
        <dbReference type="ARBA" id="ARBA00004651"/>
    </source>
</evidence>
<dbReference type="PaxDb" id="522772-Dacet_1469"/>
<keyword evidence="12" id="KW-1185">Reference proteome</keyword>
<evidence type="ECO:0000256" key="8">
    <source>
        <dbReference type="ARBA" id="ARBA00022840"/>
    </source>
</evidence>
<keyword evidence="9" id="KW-1133">Transmembrane helix</keyword>
<dbReference type="EMBL" id="CP001968">
    <property type="protein sequence ID" value="ADD68239.1"/>
    <property type="molecule type" value="Genomic_DNA"/>
</dbReference>
<dbReference type="Gene3D" id="6.10.340.10">
    <property type="match status" value="1"/>
</dbReference>
<feature type="domain" description="HAMP" evidence="10">
    <location>
        <begin position="167"/>
        <end position="219"/>
    </location>
</feature>
<evidence type="ECO:0000256" key="7">
    <source>
        <dbReference type="ARBA" id="ARBA00022777"/>
    </source>
</evidence>